<reference evidence="1" key="1">
    <citation type="submission" date="2022-04" db="EMBL/GenBank/DDBJ databases">
        <title>Chromosome-scale genome assembly of Holotrichia oblita Faldermann.</title>
        <authorList>
            <person name="Rongchong L."/>
        </authorList>
    </citation>
    <scope>NUCLEOTIDE SEQUENCE</scope>
    <source>
        <strain evidence="1">81SQS9</strain>
    </source>
</reference>
<sequence>MSKNNLLLLFDRPLETVIVPKGPNQIAFDVPVDLLSDRYKPIGMEVSNRFGEETKTKIPVKKISTPPLGEILDLERHTNFSLFIPKHRKIAGRLINIFLGMRDVDDLLAMAIYARERVNPYLFNYCFSVALLHRPDTQDLELPSFIGSFPDKYFDSQVFARAREEATVIPQERRQPIEVPIDYTASDLEIEHRLAYFREDLGINLHHWHWHLVYPFEGAMQVVNKNRRGELFYYMHQQIIARYNLERFCNNLKRVTRFNDWKEPIPEAYFPKLDSLVASMRDVDDLLAMAIYARERVNPYLFNYCFSVALLHRPDTQDLELPSFIGSFPDKYFDSQVFARAREEATVIPQERRQPIEVPIDYTASDLEIEHRLAYFREDLGINLHHWHWHLVYPFEGAMQVVNKNRRGELFYYMHQQIIARYNLERFCNNLKRVTRFNDWKEPIPEAYFPKLDSLVASRAWPSRVEDQTLSDLRREQDQITQDLDDLRRWRERIFEAIHSLAAQDANGQTIPLTEFEGIDVLGNMIESSMLSPNRNFYGDMHNMGHVFISYIHDPDHRHLENFGVMGDSATAMRDPIFYRWHAFIDDVFQQFKGSLPRYTEAQLNYPNITVTGVNIQSGNGPPNTLNTFWQQSDVDLSRGMDFQPRGNVLVRFTHLNHEPFSYNITINNASGGTKRGTCRIFLGPKVDERGAPWRFVDHRLLFIELDKFTVNLSQGANNITRNSTESSVTIPFERTFRNLDLNRPVGGAALSQFNFCGCGWPHHMLIPKGTPEGWQCQLFVMVSNFDDDQVVQDTAGTCNDAMSYCGIKDRLYPDKRSMG</sequence>
<evidence type="ECO:0000313" key="1">
    <source>
        <dbReference type="EMBL" id="KAI4454576.1"/>
    </source>
</evidence>
<proteinExistence type="predicted"/>
<protein>
    <submittedName>
        <fullName evidence="1">Larval storage protein/phenoloxidase</fullName>
    </submittedName>
</protein>
<accession>A0ACB9SMB1</accession>
<evidence type="ECO:0000313" key="2">
    <source>
        <dbReference type="Proteomes" id="UP001056778"/>
    </source>
</evidence>
<keyword evidence="2" id="KW-1185">Reference proteome</keyword>
<organism evidence="1 2">
    <name type="scientific">Holotrichia oblita</name>
    <name type="common">Chafer beetle</name>
    <dbReference type="NCBI Taxonomy" id="644536"/>
    <lineage>
        <taxon>Eukaryota</taxon>
        <taxon>Metazoa</taxon>
        <taxon>Ecdysozoa</taxon>
        <taxon>Arthropoda</taxon>
        <taxon>Hexapoda</taxon>
        <taxon>Insecta</taxon>
        <taxon>Pterygota</taxon>
        <taxon>Neoptera</taxon>
        <taxon>Endopterygota</taxon>
        <taxon>Coleoptera</taxon>
        <taxon>Polyphaga</taxon>
        <taxon>Scarabaeiformia</taxon>
        <taxon>Scarabaeidae</taxon>
        <taxon>Melolonthinae</taxon>
        <taxon>Holotrichia</taxon>
    </lineage>
</organism>
<name>A0ACB9SMB1_HOLOL</name>
<dbReference type="Proteomes" id="UP001056778">
    <property type="component" value="Chromosome 9"/>
</dbReference>
<comment type="caution">
    <text evidence="1">The sequence shown here is derived from an EMBL/GenBank/DDBJ whole genome shotgun (WGS) entry which is preliminary data.</text>
</comment>
<gene>
    <name evidence="1" type="ORF">MML48_9g00016691</name>
</gene>
<dbReference type="EMBL" id="CM043023">
    <property type="protein sequence ID" value="KAI4454576.1"/>
    <property type="molecule type" value="Genomic_DNA"/>
</dbReference>